<dbReference type="RefSeq" id="WP_027638884.1">
    <property type="nucleotide sequence ID" value="NZ_BAAACD010000038.1"/>
</dbReference>
<accession>A0A1I2MLG6</accession>
<dbReference type="Proteomes" id="UP000182135">
    <property type="component" value="Unassembled WGS sequence"/>
</dbReference>
<feature type="domain" description="DUF1540" evidence="1">
    <location>
        <begin position="66"/>
        <end position="102"/>
    </location>
</feature>
<feature type="domain" description="DUF1540" evidence="1">
    <location>
        <begin position="4"/>
        <end position="42"/>
    </location>
</feature>
<proteinExistence type="predicted"/>
<dbReference type="eggNOG" id="ENOG5032YKM">
    <property type="taxonomic scope" value="Bacteria"/>
</dbReference>
<evidence type="ECO:0000313" key="3">
    <source>
        <dbReference type="Proteomes" id="UP000182135"/>
    </source>
</evidence>
<gene>
    <name evidence="2" type="ORF">SAMN04487885_11553</name>
</gene>
<dbReference type="AlphaFoldDB" id="A0A1I2MLG6"/>
<dbReference type="Pfam" id="PF07561">
    <property type="entry name" value="DUF1540"/>
    <property type="match status" value="2"/>
</dbReference>
<dbReference type="GeneID" id="90544133"/>
<dbReference type="OrthoDB" id="9792226at2"/>
<dbReference type="InterPro" id="IPR011437">
    <property type="entry name" value="DUF1540"/>
</dbReference>
<evidence type="ECO:0000259" key="1">
    <source>
        <dbReference type="Pfam" id="PF07561"/>
    </source>
</evidence>
<dbReference type="STRING" id="1529.SAMN04487885_11553"/>
<organism evidence="2 3">
    <name type="scientific">Clostridium cadaveris</name>
    <dbReference type="NCBI Taxonomy" id="1529"/>
    <lineage>
        <taxon>Bacteria</taxon>
        <taxon>Bacillati</taxon>
        <taxon>Bacillota</taxon>
        <taxon>Clostridia</taxon>
        <taxon>Eubacteriales</taxon>
        <taxon>Clostridiaceae</taxon>
        <taxon>Clostridium</taxon>
    </lineage>
</organism>
<name>A0A1I2MLG6_9CLOT</name>
<evidence type="ECO:0000313" key="2">
    <source>
        <dbReference type="EMBL" id="SFF91760.1"/>
    </source>
</evidence>
<protein>
    <recommendedName>
        <fullName evidence="1">DUF1540 domain-containing protein</fullName>
    </recommendedName>
</protein>
<sequence length="105" mass="11345">MNKINCDVSICSHNNKGVCYSNRVNIGGKGSESSCDTCCGSFLNKDTYSNLTNNTNSTGCCDALICEAENCIYNENKLCSADYISVSGNNATIYTETSCKTFKSR</sequence>
<keyword evidence="3" id="KW-1185">Reference proteome</keyword>
<reference evidence="2 3" key="1">
    <citation type="submission" date="2016-10" db="EMBL/GenBank/DDBJ databases">
        <authorList>
            <person name="de Groot N.N."/>
        </authorList>
    </citation>
    <scope>NUCLEOTIDE SEQUENCE [LARGE SCALE GENOMIC DNA]</scope>
    <source>
        <strain evidence="2 3">NLAE-zl-G419</strain>
    </source>
</reference>
<dbReference type="EMBL" id="FOOE01000015">
    <property type="protein sequence ID" value="SFF91760.1"/>
    <property type="molecule type" value="Genomic_DNA"/>
</dbReference>